<keyword evidence="1" id="KW-0812">Transmembrane</keyword>
<reference evidence="2 3" key="1">
    <citation type="submission" date="2017-07" db="EMBL/GenBank/DDBJ databases">
        <title>Isolation and whole genome analysis of endospore-forming bacteria from heroin.</title>
        <authorList>
            <person name="Kalinowski J."/>
            <person name="Ahrens B."/>
            <person name="Al-Dilaimi A."/>
            <person name="Winkler A."/>
            <person name="Wibberg D."/>
            <person name="Schleenbecker U."/>
            <person name="Ruckert C."/>
            <person name="Wolfel R."/>
            <person name="Grass G."/>
        </authorList>
    </citation>
    <scope>NUCLEOTIDE SEQUENCE [LARGE SCALE GENOMIC DNA]</scope>
    <source>
        <strain evidence="2 3">7537-G1</strain>
    </source>
</reference>
<proteinExistence type="predicted"/>
<keyword evidence="1" id="KW-0472">Membrane</keyword>
<sequence>MMKVKLRIPLFIFALGISVFLSNLVSGAENIAYLVILISLVAVFEKTNLSEKKVNILYGVLIAIAGLAIEFLTEPGDYLQFF</sequence>
<feature type="transmembrane region" description="Helical" evidence="1">
    <location>
        <begin position="56"/>
        <end position="73"/>
    </location>
</feature>
<evidence type="ECO:0000313" key="3">
    <source>
        <dbReference type="Proteomes" id="UP000215596"/>
    </source>
</evidence>
<accession>A0A268ENI8</accession>
<name>A0A268ENI8_9BACL</name>
<dbReference type="RefSeq" id="WP_095266454.1">
    <property type="nucleotide sequence ID" value="NZ_NPBY01000053.1"/>
</dbReference>
<dbReference type="AlphaFoldDB" id="A0A268ENI8"/>
<dbReference type="Proteomes" id="UP000215596">
    <property type="component" value="Unassembled WGS sequence"/>
</dbReference>
<dbReference type="EMBL" id="NPBY01000053">
    <property type="protein sequence ID" value="PAD74675.1"/>
    <property type="molecule type" value="Genomic_DNA"/>
</dbReference>
<protein>
    <submittedName>
        <fullName evidence="2">Uncharacterized protein</fullName>
    </submittedName>
</protein>
<comment type="caution">
    <text evidence="2">The sequence shown here is derived from an EMBL/GenBank/DDBJ whole genome shotgun (WGS) entry which is preliminary data.</text>
</comment>
<keyword evidence="1" id="KW-1133">Transmembrane helix</keyword>
<organism evidence="2 3">
    <name type="scientific">Paenibacillus campinasensis</name>
    <dbReference type="NCBI Taxonomy" id="66347"/>
    <lineage>
        <taxon>Bacteria</taxon>
        <taxon>Bacillati</taxon>
        <taxon>Bacillota</taxon>
        <taxon>Bacilli</taxon>
        <taxon>Bacillales</taxon>
        <taxon>Paenibacillaceae</taxon>
        <taxon>Paenibacillus</taxon>
    </lineage>
</organism>
<gene>
    <name evidence="2" type="ORF">CHH67_17285</name>
</gene>
<evidence type="ECO:0000313" key="2">
    <source>
        <dbReference type="EMBL" id="PAD74675.1"/>
    </source>
</evidence>
<evidence type="ECO:0000256" key="1">
    <source>
        <dbReference type="SAM" id="Phobius"/>
    </source>
</evidence>
<dbReference type="OrthoDB" id="2666120at2"/>